<dbReference type="EMBL" id="CP005996">
    <property type="protein sequence ID" value="AGS39656.1"/>
    <property type="molecule type" value="Genomic_DNA"/>
</dbReference>
<dbReference type="KEGG" id="cza:CYCME_1327"/>
<dbReference type="InterPro" id="IPR007332">
    <property type="entry name" value="DUF411"/>
</dbReference>
<proteinExistence type="predicted"/>
<feature type="transmembrane region" description="Helical" evidence="1">
    <location>
        <begin position="7"/>
        <end position="27"/>
    </location>
</feature>
<dbReference type="RefSeq" id="WP_020932504.1">
    <property type="nucleotide sequence ID" value="NC_021917.1"/>
</dbReference>
<gene>
    <name evidence="2" type="ORF">CYCME_1327</name>
</gene>
<name>S5T797_9GAMM</name>
<dbReference type="AlphaFoldDB" id="S5T797"/>
<organism evidence="2 3">
    <name type="scientific">Cycloclasticus zancles 78-ME</name>
    <dbReference type="NCBI Taxonomy" id="1198232"/>
    <lineage>
        <taxon>Bacteria</taxon>
        <taxon>Pseudomonadati</taxon>
        <taxon>Pseudomonadota</taxon>
        <taxon>Gammaproteobacteria</taxon>
        <taxon>Thiotrichales</taxon>
        <taxon>Piscirickettsiaceae</taxon>
        <taxon>Cycloclasticus</taxon>
    </lineage>
</organism>
<dbReference type="Pfam" id="PF04214">
    <property type="entry name" value="DUF411"/>
    <property type="match status" value="1"/>
</dbReference>
<accession>S5T797</accession>
<keyword evidence="1" id="KW-0812">Transmembrane</keyword>
<evidence type="ECO:0000313" key="3">
    <source>
        <dbReference type="Proteomes" id="UP000015380"/>
    </source>
</evidence>
<keyword evidence="1" id="KW-0472">Membrane</keyword>
<dbReference type="Proteomes" id="UP000015380">
    <property type="component" value="Chromosome"/>
</dbReference>
<sequence>MFIYQRLLRRLIFISMVVFAIVSFYSMSVMADGGSVSTDLGPTELTVYKSPSCKCCSKWIRHVKKNGFEVNALNDRNLSALKISRGIQKPYQSCHTAISKDGYVFEGHVPSKFIKKFLREKPKGSIGLSVPAMPVGTPGMEYRNKFTAYKVLLLKSDGSSETYVSVNSQEEQY</sequence>
<dbReference type="eggNOG" id="COG3019">
    <property type="taxonomic scope" value="Bacteria"/>
</dbReference>
<keyword evidence="1" id="KW-1133">Transmembrane helix</keyword>
<reference evidence="2 3" key="1">
    <citation type="submission" date="2013-05" db="EMBL/GenBank/DDBJ databases">
        <title>Between feast and famine: a lifestyle of most important marine PAH-degrading bacterium Cycloclasticus sp. 7ME.</title>
        <authorList>
            <person name="Yakimov M.M."/>
            <person name="Messina E."/>
            <person name="Genovese M."/>
            <person name="Denaro R."/>
            <person name="Crisafi F."/>
            <person name="Russo D."/>
            <person name="Cappello S."/>
            <person name="Santisi S."/>
            <person name="Smedile F."/>
            <person name="Golyshina O.V."/>
            <person name="Tran H."/>
            <person name="Pieper D.H."/>
            <person name="Golyshin P.N."/>
            <person name="Giuliano L."/>
        </authorList>
    </citation>
    <scope>NUCLEOTIDE SEQUENCE [LARGE SCALE GENOMIC DNA]</scope>
    <source>
        <strain evidence="2 3">78-ME</strain>
    </source>
</reference>
<dbReference type="PATRIC" id="fig|1198232.3.peg.1324"/>
<evidence type="ECO:0000313" key="2">
    <source>
        <dbReference type="EMBL" id="AGS39656.1"/>
    </source>
</evidence>
<evidence type="ECO:0000256" key="1">
    <source>
        <dbReference type="SAM" id="Phobius"/>
    </source>
</evidence>
<dbReference type="HOGENOM" id="CLU_112034_1_0_6"/>
<reference evidence="3" key="2">
    <citation type="journal article" date="2016" name="Environ. Microbiol. Rep.">
        <title>Analysis of defence systems and a conjugative IncP-1 plasmid in the marine polyaromatic hydrocarbons-degrading bacterium Cycloclasticus sp. 78-ME.</title>
        <authorList>
            <person name="Yakimov M.M."/>
            <person name="Crisafi F."/>
            <person name="Messina E."/>
            <person name="Smedile F."/>
            <person name="Lopatina A."/>
            <person name="Denaro R."/>
            <person name="Pieper D.H."/>
            <person name="Golyshin P.N."/>
            <person name="Giuliano L."/>
        </authorList>
    </citation>
    <scope>NUCLEOTIDE SEQUENCE [LARGE SCALE GENOMIC DNA]</scope>
    <source>
        <strain evidence="3">78-ME</strain>
    </source>
</reference>
<protein>
    <submittedName>
        <fullName evidence="2">Metal-binding protein</fullName>
    </submittedName>
</protein>
<keyword evidence="3" id="KW-1185">Reference proteome</keyword>